<comment type="similarity">
    <text evidence="2">Belongs to the DsbD family.</text>
</comment>
<gene>
    <name evidence="8" type="ORF">H9631_05890</name>
</gene>
<dbReference type="Proteomes" id="UP000648182">
    <property type="component" value="Unassembled WGS sequence"/>
</dbReference>
<comment type="subcellular location">
    <subcellularLocation>
        <location evidence="1">Membrane</location>
        <topology evidence="1">Multi-pass membrane protein</topology>
    </subcellularLocation>
</comment>
<keyword evidence="5 6" id="KW-0472">Membrane</keyword>
<dbReference type="EMBL" id="JACSPV010000007">
    <property type="protein sequence ID" value="MBD8004607.1"/>
    <property type="molecule type" value="Genomic_DNA"/>
</dbReference>
<dbReference type="RefSeq" id="WP_191810885.1">
    <property type="nucleotide sequence ID" value="NZ_JACSPV010000007.1"/>
</dbReference>
<accession>A0ABR8VIL8</accession>
<keyword evidence="3 6" id="KW-0812">Transmembrane</keyword>
<reference evidence="8 9" key="1">
    <citation type="submission" date="2020-08" db="EMBL/GenBank/DDBJ databases">
        <title>A Genomic Blueprint of the Chicken Gut Microbiome.</title>
        <authorList>
            <person name="Gilroy R."/>
            <person name="Ravi A."/>
            <person name="Getino M."/>
            <person name="Pursley I."/>
            <person name="Horton D.L."/>
            <person name="Alikhan N.-F."/>
            <person name="Baker D."/>
            <person name="Gharbi K."/>
            <person name="Hall N."/>
            <person name="Watson M."/>
            <person name="Adriaenssens E.M."/>
            <person name="Foster-Nyarko E."/>
            <person name="Jarju S."/>
            <person name="Secka A."/>
            <person name="Antonio M."/>
            <person name="Oren A."/>
            <person name="Chaudhuri R."/>
            <person name="La Ragione R.M."/>
            <person name="Hildebrand F."/>
            <person name="Pallen M.J."/>
        </authorList>
    </citation>
    <scope>NUCLEOTIDE SEQUENCE [LARGE SCALE GENOMIC DNA]</scope>
    <source>
        <strain evidence="8 9">Sa1BUA2</strain>
    </source>
</reference>
<feature type="transmembrane region" description="Helical" evidence="6">
    <location>
        <begin position="6"/>
        <end position="32"/>
    </location>
</feature>
<evidence type="ECO:0000256" key="4">
    <source>
        <dbReference type="ARBA" id="ARBA00022989"/>
    </source>
</evidence>
<dbReference type="InterPro" id="IPR051790">
    <property type="entry name" value="Cytochrome_c-biogenesis_DsbD"/>
</dbReference>
<dbReference type="PANTHER" id="PTHR31272">
    <property type="entry name" value="CYTOCHROME C-TYPE BIOGENESIS PROTEIN HI_1454-RELATED"/>
    <property type="match status" value="1"/>
</dbReference>
<feature type="domain" description="Cytochrome C biogenesis protein transmembrane" evidence="7">
    <location>
        <begin position="5"/>
        <end position="211"/>
    </location>
</feature>
<evidence type="ECO:0000256" key="2">
    <source>
        <dbReference type="ARBA" id="ARBA00006143"/>
    </source>
</evidence>
<comment type="caution">
    <text evidence="8">The sequence shown here is derived from an EMBL/GenBank/DDBJ whole genome shotgun (WGS) entry which is preliminary data.</text>
</comment>
<keyword evidence="9" id="KW-1185">Reference proteome</keyword>
<evidence type="ECO:0000256" key="3">
    <source>
        <dbReference type="ARBA" id="ARBA00022692"/>
    </source>
</evidence>
<protein>
    <submittedName>
        <fullName evidence="8">Sulfite exporter TauE/SafE family protein</fullName>
    </submittedName>
</protein>
<proteinExistence type="inferred from homology"/>
<evidence type="ECO:0000256" key="1">
    <source>
        <dbReference type="ARBA" id="ARBA00004141"/>
    </source>
</evidence>
<dbReference type="Pfam" id="PF02683">
    <property type="entry name" value="DsbD_TM"/>
    <property type="match status" value="1"/>
</dbReference>
<evidence type="ECO:0000256" key="6">
    <source>
        <dbReference type="SAM" id="Phobius"/>
    </source>
</evidence>
<organism evidence="8 9">
    <name type="scientific">Bacillus norwichensis</name>
    <dbReference type="NCBI Taxonomy" id="2762217"/>
    <lineage>
        <taxon>Bacteria</taxon>
        <taxon>Bacillati</taxon>
        <taxon>Bacillota</taxon>
        <taxon>Bacilli</taxon>
        <taxon>Bacillales</taxon>
        <taxon>Bacillaceae</taxon>
        <taxon>Bacillus</taxon>
    </lineage>
</organism>
<evidence type="ECO:0000313" key="9">
    <source>
        <dbReference type="Proteomes" id="UP000648182"/>
    </source>
</evidence>
<feature type="transmembrane region" description="Helical" evidence="6">
    <location>
        <begin position="52"/>
        <end position="72"/>
    </location>
</feature>
<dbReference type="PANTHER" id="PTHR31272:SF4">
    <property type="entry name" value="CYTOCHROME C-TYPE BIOGENESIS PROTEIN HI_1454-RELATED"/>
    <property type="match status" value="1"/>
</dbReference>
<dbReference type="InterPro" id="IPR003834">
    <property type="entry name" value="Cyt_c_assmbl_TM_dom"/>
</dbReference>
<feature type="transmembrane region" description="Helical" evidence="6">
    <location>
        <begin position="124"/>
        <end position="143"/>
    </location>
</feature>
<keyword evidence="4 6" id="KW-1133">Transmembrane helix</keyword>
<evidence type="ECO:0000313" key="8">
    <source>
        <dbReference type="EMBL" id="MBD8004607.1"/>
    </source>
</evidence>
<feature type="transmembrane region" description="Helical" evidence="6">
    <location>
        <begin position="163"/>
        <end position="185"/>
    </location>
</feature>
<feature type="transmembrane region" description="Helical" evidence="6">
    <location>
        <begin position="92"/>
        <end position="112"/>
    </location>
</feature>
<sequence>MQQINLFLAFGAGFLSFISPCALPLYPAFLSYITGMTVNEMKEERGIFKKKAFIHTILFLVGFSIIFLVLGLSSTLLEDIFVKYQDLLRQVGAIVMVFFGLVLTGILSFNFLNMEKKIQFQNRPAGYFGSVLIGIAFAAGWTPCTGPILVGVAAMITQDPGKGLFYMGAYVLGFSIPFLLMSLFLDKMTFLKKNGQLFMKIGGYLMIIIGILLFFDWMQLIISILQPLFGGFTGF</sequence>
<name>A0ABR8VIL8_9BACI</name>
<evidence type="ECO:0000256" key="5">
    <source>
        <dbReference type="ARBA" id="ARBA00023136"/>
    </source>
</evidence>
<evidence type="ECO:0000259" key="7">
    <source>
        <dbReference type="Pfam" id="PF02683"/>
    </source>
</evidence>
<feature type="transmembrane region" description="Helical" evidence="6">
    <location>
        <begin position="197"/>
        <end position="225"/>
    </location>
</feature>